<evidence type="ECO:0000313" key="3">
    <source>
        <dbReference type="Proteomes" id="UP000059680"/>
    </source>
</evidence>
<reference evidence="2 3" key="3">
    <citation type="journal article" date="2013" name="Rice">
        <title>Improvement of the Oryza sativa Nipponbare reference genome using next generation sequence and optical map data.</title>
        <authorList>
            <person name="Kawahara Y."/>
            <person name="de la Bastide M."/>
            <person name="Hamilton J.P."/>
            <person name="Kanamori H."/>
            <person name="McCombie W.R."/>
            <person name="Ouyang S."/>
            <person name="Schwartz D.C."/>
            <person name="Tanaka T."/>
            <person name="Wu J."/>
            <person name="Zhou S."/>
            <person name="Childs K.L."/>
            <person name="Davidson R.M."/>
            <person name="Lin H."/>
            <person name="Quesada-Ocampo L."/>
            <person name="Vaillancourt B."/>
            <person name="Sakai H."/>
            <person name="Lee S.S."/>
            <person name="Kim J."/>
            <person name="Numa H."/>
            <person name="Itoh T."/>
            <person name="Buell C.R."/>
            <person name="Matsumoto T."/>
        </authorList>
    </citation>
    <scope>NUCLEOTIDE SEQUENCE [LARGE SCALE GENOMIC DNA]</scope>
    <source>
        <strain evidence="3">cv. Nipponbare</strain>
    </source>
</reference>
<reference evidence="3" key="1">
    <citation type="journal article" date="2005" name="Nature">
        <title>The map-based sequence of the rice genome.</title>
        <authorList>
            <consortium name="International rice genome sequencing project (IRGSP)"/>
            <person name="Matsumoto T."/>
            <person name="Wu J."/>
            <person name="Kanamori H."/>
            <person name="Katayose Y."/>
            <person name="Fujisawa M."/>
            <person name="Namiki N."/>
            <person name="Mizuno H."/>
            <person name="Yamamoto K."/>
            <person name="Antonio B.A."/>
            <person name="Baba T."/>
            <person name="Sakata K."/>
            <person name="Nagamura Y."/>
            <person name="Aoki H."/>
            <person name="Arikawa K."/>
            <person name="Arita K."/>
            <person name="Bito T."/>
            <person name="Chiden Y."/>
            <person name="Fujitsuka N."/>
            <person name="Fukunaka R."/>
            <person name="Hamada M."/>
            <person name="Harada C."/>
            <person name="Hayashi A."/>
            <person name="Hijishita S."/>
            <person name="Honda M."/>
            <person name="Hosokawa S."/>
            <person name="Ichikawa Y."/>
            <person name="Idonuma A."/>
            <person name="Iijima M."/>
            <person name="Ikeda M."/>
            <person name="Ikeno M."/>
            <person name="Ito K."/>
            <person name="Ito S."/>
            <person name="Ito T."/>
            <person name="Ito Y."/>
            <person name="Ito Y."/>
            <person name="Iwabuchi A."/>
            <person name="Kamiya K."/>
            <person name="Karasawa W."/>
            <person name="Kurita K."/>
            <person name="Katagiri S."/>
            <person name="Kikuta A."/>
            <person name="Kobayashi H."/>
            <person name="Kobayashi N."/>
            <person name="Machita K."/>
            <person name="Maehara T."/>
            <person name="Masukawa M."/>
            <person name="Mizubayashi T."/>
            <person name="Mukai Y."/>
            <person name="Nagasaki H."/>
            <person name="Nagata Y."/>
            <person name="Naito S."/>
            <person name="Nakashima M."/>
            <person name="Nakama Y."/>
            <person name="Nakamichi Y."/>
            <person name="Nakamura M."/>
            <person name="Meguro A."/>
            <person name="Negishi M."/>
            <person name="Ohta I."/>
            <person name="Ohta T."/>
            <person name="Okamoto M."/>
            <person name="Ono N."/>
            <person name="Saji S."/>
            <person name="Sakaguchi M."/>
            <person name="Sakai K."/>
            <person name="Shibata M."/>
            <person name="Shimokawa T."/>
            <person name="Song J."/>
            <person name="Takazaki Y."/>
            <person name="Terasawa K."/>
            <person name="Tsugane M."/>
            <person name="Tsuji K."/>
            <person name="Ueda S."/>
            <person name="Waki K."/>
            <person name="Yamagata H."/>
            <person name="Yamamoto M."/>
            <person name="Yamamoto S."/>
            <person name="Yamane H."/>
            <person name="Yoshiki S."/>
            <person name="Yoshihara R."/>
            <person name="Yukawa K."/>
            <person name="Zhong H."/>
            <person name="Yano M."/>
            <person name="Yuan Q."/>
            <person name="Ouyang S."/>
            <person name="Liu J."/>
            <person name="Jones K.M."/>
            <person name="Gansberger K."/>
            <person name="Moffat K."/>
            <person name="Hill J."/>
            <person name="Bera J."/>
            <person name="Fadrosh D."/>
            <person name="Jin S."/>
            <person name="Johri S."/>
            <person name="Kim M."/>
            <person name="Overton L."/>
            <person name="Reardon M."/>
            <person name="Tsitrin T."/>
            <person name="Vuong H."/>
            <person name="Weaver B."/>
            <person name="Ciecko A."/>
            <person name="Tallon L."/>
            <person name="Jackson J."/>
            <person name="Pai G."/>
            <person name="Aken S.V."/>
            <person name="Utterback T."/>
            <person name="Reidmuller S."/>
            <person name="Feldblyum T."/>
            <person name="Hsiao J."/>
            <person name="Zismann V."/>
            <person name="Iobst S."/>
            <person name="de Vazeille A.R."/>
            <person name="Buell C.R."/>
            <person name="Ying K."/>
            <person name="Li Y."/>
            <person name="Lu T."/>
            <person name="Huang Y."/>
            <person name="Zhao Q."/>
            <person name="Feng Q."/>
            <person name="Zhang L."/>
            <person name="Zhu J."/>
            <person name="Weng Q."/>
            <person name="Mu J."/>
            <person name="Lu Y."/>
            <person name="Fan D."/>
            <person name="Liu Y."/>
            <person name="Guan J."/>
            <person name="Zhang Y."/>
            <person name="Yu S."/>
            <person name="Liu X."/>
            <person name="Zhang Y."/>
            <person name="Hong G."/>
            <person name="Han B."/>
            <person name="Choisne N."/>
            <person name="Demange N."/>
            <person name="Orjeda G."/>
            <person name="Samain S."/>
            <person name="Cattolico L."/>
            <person name="Pelletier E."/>
            <person name="Couloux A."/>
            <person name="Segurens B."/>
            <person name="Wincker P."/>
            <person name="D'Hont A."/>
            <person name="Scarpelli C."/>
            <person name="Weissenbach J."/>
            <person name="Salanoubat M."/>
            <person name="Quetier F."/>
            <person name="Yu Y."/>
            <person name="Kim H.R."/>
            <person name="Rambo T."/>
            <person name="Currie J."/>
            <person name="Collura K."/>
            <person name="Luo M."/>
            <person name="Yang T."/>
            <person name="Ammiraju J.S.S."/>
            <person name="Engler F."/>
            <person name="Soderlund C."/>
            <person name="Wing R.A."/>
            <person name="Palmer L.E."/>
            <person name="de la Bastide M."/>
            <person name="Spiegel L."/>
            <person name="Nascimento L."/>
            <person name="Zutavern T."/>
            <person name="O'Shaughnessy A."/>
            <person name="Dike S."/>
            <person name="Dedhia N."/>
            <person name="Preston R."/>
            <person name="Balija V."/>
            <person name="McCombie W.R."/>
            <person name="Chow T."/>
            <person name="Chen H."/>
            <person name="Chung M."/>
            <person name="Chen C."/>
            <person name="Shaw J."/>
            <person name="Wu H."/>
            <person name="Hsiao K."/>
            <person name="Chao Y."/>
            <person name="Chu M."/>
            <person name="Cheng C."/>
            <person name="Hour A."/>
            <person name="Lee P."/>
            <person name="Lin S."/>
            <person name="Lin Y."/>
            <person name="Liou J."/>
            <person name="Liu S."/>
            <person name="Hsing Y."/>
            <person name="Raghuvanshi S."/>
            <person name="Mohanty A."/>
            <person name="Bharti A.K."/>
            <person name="Gaur A."/>
            <person name="Gupta V."/>
            <person name="Kumar D."/>
            <person name="Ravi V."/>
            <person name="Vij S."/>
            <person name="Kapur A."/>
            <person name="Khurana P."/>
            <person name="Khurana P."/>
            <person name="Khurana J.P."/>
            <person name="Tyagi A.K."/>
            <person name="Gaikwad K."/>
            <person name="Singh A."/>
            <person name="Dalal V."/>
            <person name="Srivastava S."/>
            <person name="Dixit A."/>
            <person name="Pal A.K."/>
            <person name="Ghazi I.A."/>
            <person name="Yadav M."/>
            <person name="Pandit A."/>
            <person name="Bhargava A."/>
            <person name="Sureshbabu K."/>
            <person name="Batra K."/>
            <person name="Sharma T.R."/>
            <person name="Mohapatra T."/>
            <person name="Singh N.K."/>
            <person name="Messing J."/>
            <person name="Nelson A.B."/>
            <person name="Fuks G."/>
            <person name="Kavchok S."/>
            <person name="Keizer G."/>
            <person name="Linton E."/>
            <person name="Llaca V."/>
            <person name="Song R."/>
            <person name="Tanyolac B."/>
            <person name="Young S."/>
            <person name="Ho-Il K."/>
            <person name="Hahn J.H."/>
            <person name="Sangsakoo G."/>
            <person name="Vanavichit A."/>
            <person name="de Mattos Luiz.A.T."/>
            <person name="Zimmer P.D."/>
            <person name="Malone G."/>
            <person name="Dellagostin O."/>
            <person name="de Oliveira A.C."/>
            <person name="Bevan M."/>
            <person name="Bancroft I."/>
            <person name="Minx P."/>
            <person name="Cordum H."/>
            <person name="Wilson R."/>
            <person name="Cheng Z."/>
            <person name="Jin W."/>
            <person name="Jiang J."/>
            <person name="Leong S.A."/>
            <person name="Iwama H."/>
            <person name="Gojobori T."/>
            <person name="Itoh T."/>
            <person name="Niimura Y."/>
            <person name="Fujii Y."/>
            <person name="Habara T."/>
            <person name="Sakai H."/>
            <person name="Sato Y."/>
            <person name="Wilson G."/>
            <person name="Kumar K."/>
            <person name="McCouch S."/>
            <person name="Juretic N."/>
            <person name="Hoen D."/>
            <person name="Wright S."/>
            <person name="Bruskiewich R."/>
            <person name="Bureau T."/>
            <person name="Miyao A."/>
            <person name="Hirochika H."/>
            <person name="Nishikawa T."/>
            <person name="Kadowaki K."/>
            <person name="Sugiura M."/>
            <person name="Burr B."/>
            <person name="Sasaki T."/>
        </authorList>
    </citation>
    <scope>NUCLEOTIDE SEQUENCE [LARGE SCALE GENOMIC DNA]</scope>
    <source>
        <strain evidence="3">cv. Nipponbare</strain>
    </source>
</reference>
<evidence type="ECO:0000313" key="2">
    <source>
        <dbReference type="EMBL" id="BAT14517.1"/>
    </source>
</evidence>
<dbReference type="AlphaFoldDB" id="A0A0P0Y3M2"/>
<accession>A0A0P0Y3M2</accession>
<name>A0A0P0Y3M2_ORYSJ</name>
<feature type="compositionally biased region" description="Low complexity" evidence="1">
    <location>
        <begin position="29"/>
        <end position="38"/>
    </location>
</feature>
<dbReference type="Proteomes" id="UP000059680">
    <property type="component" value="Chromosome 11"/>
</dbReference>
<proteinExistence type="predicted"/>
<protein>
    <submittedName>
        <fullName evidence="2">Os11g0569700 protein</fullName>
    </submittedName>
</protein>
<evidence type="ECO:0000256" key="1">
    <source>
        <dbReference type="SAM" id="MobiDB-lite"/>
    </source>
</evidence>
<dbReference type="InParanoid" id="A0A0P0Y3M2"/>
<dbReference type="EMBL" id="AP014967">
    <property type="protein sequence ID" value="BAT14517.1"/>
    <property type="molecule type" value="Genomic_DNA"/>
</dbReference>
<gene>
    <name evidence="2" type="ordered locus">Os11g0569700</name>
    <name evidence="2" type="ORF">OSNPB_110569700</name>
</gene>
<keyword evidence="3" id="KW-1185">Reference proteome</keyword>
<feature type="region of interest" description="Disordered" evidence="1">
    <location>
        <begin position="1"/>
        <end position="83"/>
    </location>
</feature>
<sequence>MSASSPDLMPGGGGGGARRSCVTDAGARAAGLPDPALGDDGDGRSFGADAGAAKRLHGQIRLGGGGPRLLPRPVPLLPSQSME</sequence>
<dbReference type="PaxDb" id="39947-A0A0P0Y3M2"/>
<organism evidence="2 3">
    <name type="scientific">Oryza sativa subsp. japonica</name>
    <name type="common">Rice</name>
    <dbReference type="NCBI Taxonomy" id="39947"/>
    <lineage>
        <taxon>Eukaryota</taxon>
        <taxon>Viridiplantae</taxon>
        <taxon>Streptophyta</taxon>
        <taxon>Embryophyta</taxon>
        <taxon>Tracheophyta</taxon>
        <taxon>Spermatophyta</taxon>
        <taxon>Magnoliopsida</taxon>
        <taxon>Liliopsida</taxon>
        <taxon>Poales</taxon>
        <taxon>Poaceae</taxon>
        <taxon>BOP clade</taxon>
        <taxon>Oryzoideae</taxon>
        <taxon>Oryzeae</taxon>
        <taxon>Oryzinae</taxon>
        <taxon>Oryza</taxon>
        <taxon>Oryza sativa</taxon>
    </lineage>
</organism>
<reference evidence="2 3" key="2">
    <citation type="journal article" date="2013" name="Plant Cell Physiol.">
        <title>Rice Annotation Project Database (RAP-DB): an integrative and interactive database for rice genomics.</title>
        <authorList>
            <person name="Sakai H."/>
            <person name="Lee S.S."/>
            <person name="Tanaka T."/>
            <person name="Numa H."/>
            <person name="Kim J."/>
            <person name="Kawahara Y."/>
            <person name="Wakimoto H."/>
            <person name="Yang C.C."/>
            <person name="Iwamoto M."/>
            <person name="Abe T."/>
            <person name="Yamada Y."/>
            <person name="Muto A."/>
            <person name="Inokuchi H."/>
            <person name="Ikemura T."/>
            <person name="Matsumoto T."/>
            <person name="Sasaki T."/>
            <person name="Itoh T."/>
        </authorList>
    </citation>
    <scope>NUCLEOTIDE SEQUENCE [LARGE SCALE GENOMIC DNA]</scope>
    <source>
        <strain evidence="3">cv. Nipponbare</strain>
    </source>
</reference>